<feature type="region of interest" description="Disordered" evidence="1">
    <location>
        <begin position="1"/>
        <end position="91"/>
    </location>
</feature>
<feature type="compositionally biased region" description="Pro residues" evidence="1">
    <location>
        <begin position="33"/>
        <end position="43"/>
    </location>
</feature>
<dbReference type="Pfam" id="PF15496">
    <property type="entry name" value="DUF4646"/>
    <property type="match status" value="1"/>
</dbReference>
<organism evidence="3 4">
    <name type="scientific">Phanerochaete sordida</name>
    <dbReference type="NCBI Taxonomy" id="48140"/>
    <lineage>
        <taxon>Eukaryota</taxon>
        <taxon>Fungi</taxon>
        <taxon>Dikarya</taxon>
        <taxon>Basidiomycota</taxon>
        <taxon>Agaricomycotina</taxon>
        <taxon>Agaricomycetes</taxon>
        <taxon>Polyporales</taxon>
        <taxon>Phanerochaetaceae</taxon>
        <taxon>Phanerochaete</taxon>
    </lineage>
</organism>
<evidence type="ECO:0000313" key="4">
    <source>
        <dbReference type="Proteomes" id="UP000703269"/>
    </source>
</evidence>
<keyword evidence="2" id="KW-0812">Transmembrane</keyword>
<name>A0A9P3GF03_9APHY</name>
<gene>
    <name evidence="3" type="ORF">PsYK624_098430</name>
</gene>
<feature type="transmembrane region" description="Helical" evidence="2">
    <location>
        <begin position="149"/>
        <end position="171"/>
    </location>
</feature>
<reference evidence="3 4" key="1">
    <citation type="submission" date="2021-08" db="EMBL/GenBank/DDBJ databases">
        <title>Draft Genome Sequence of Phanerochaete sordida strain YK-624.</title>
        <authorList>
            <person name="Mori T."/>
            <person name="Dohra H."/>
            <person name="Suzuki T."/>
            <person name="Kawagishi H."/>
            <person name="Hirai H."/>
        </authorList>
    </citation>
    <scope>NUCLEOTIDE SEQUENCE [LARGE SCALE GENOMIC DNA]</scope>
    <source>
        <strain evidence="3 4">YK-624</strain>
    </source>
</reference>
<feature type="compositionally biased region" description="Basic and acidic residues" evidence="1">
    <location>
        <begin position="257"/>
        <end position="270"/>
    </location>
</feature>
<protein>
    <submittedName>
        <fullName evidence="3">Uncharacterized protein</fullName>
    </submittedName>
</protein>
<dbReference type="OrthoDB" id="5314275at2759"/>
<feature type="region of interest" description="Disordered" evidence="1">
    <location>
        <begin position="221"/>
        <end position="334"/>
    </location>
</feature>
<keyword evidence="4" id="KW-1185">Reference proteome</keyword>
<evidence type="ECO:0000313" key="3">
    <source>
        <dbReference type="EMBL" id="GJE93683.1"/>
    </source>
</evidence>
<accession>A0A9P3GF03</accession>
<sequence>MSDKHTYSYDAPPPQYLSDDHYNAYRSSSRQPSPQPQPQPQSSPVPSSSSPRAGGGFLQGLSGSEMSDFLNPPPPSFSRAPRRELPYSPFPPLTALSAGGTLEKGFAPLPPPSAVQPHPFATHDVCEDDWVRFIGDIQKVGKLSPMNKIVANVAPITMHVGVAGFFITRAIENGMRRRKIAPVTQLIEHWNHYFFWPRGMQVDLTHGRYVYSARDEISPELTRGGYVPSAADDDSDSDSDSDDDARDRRSARPPSADNRREGRTRSEERRDKRREKRARSEEKKQAKRERSRERKARKDEKRARKRERQDRKKGEKDLKHEPWKLVITYKAPAY</sequence>
<keyword evidence="2" id="KW-0472">Membrane</keyword>
<dbReference type="AlphaFoldDB" id="A0A9P3GF03"/>
<dbReference type="Proteomes" id="UP000703269">
    <property type="component" value="Unassembled WGS sequence"/>
</dbReference>
<feature type="compositionally biased region" description="Basic and acidic residues" evidence="1">
    <location>
        <begin position="278"/>
        <end position="323"/>
    </location>
</feature>
<feature type="compositionally biased region" description="Acidic residues" evidence="1">
    <location>
        <begin position="231"/>
        <end position="244"/>
    </location>
</feature>
<comment type="caution">
    <text evidence="3">The sequence shown here is derived from an EMBL/GenBank/DDBJ whole genome shotgun (WGS) entry which is preliminary data.</text>
</comment>
<keyword evidence="2" id="KW-1133">Transmembrane helix</keyword>
<proteinExistence type="predicted"/>
<evidence type="ECO:0000256" key="2">
    <source>
        <dbReference type="SAM" id="Phobius"/>
    </source>
</evidence>
<evidence type="ECO:0000256" key="1">
    <source>
        <dbReference type="SAM" id="MobiDB-lite"/>
    </source>
</evidence>
<dbReference type="EMBL" id="BPQB01000034">
    <property type="protein sequence ID" value="GJE93683.1"/>
    <property type="molecule type" value="Genomic_DNA"/>
</dbReference>
<dbReference type="InterPro" id="IPR028018">
    <property type="entry name" value="DUF4646"/>
</dbReference>